<keyword evidence="2" id="KW-1133">Transmembrane helix</keyword>
<dbReference type="PANTHER" id="PTHR13018">
    <property type="entry name" value="PROBABLE MEMBRANE PROTEIN DUF221-RELATED"/>
    <property type="match status" value="1"/>
</dbReference>
<feature type="domain" description="CSC1/OSCA1-like N-terminal transmembrane" evidence="3">
    <location>
        <begin position="7"/>
        <end position="89"/>
    </location>
</feature>
<feature type="compositionally biased region" description="Polar residues" evidence="1">
    <location>
        <begin position="116"/>
        <end position="131"/>
    </location>
</feature>
<gene>
    <name evidence="4" type="ORF">F2Q70_00009302</name>
</gene>
<dbReference type="AlphaFoldDB" id="A0A8S9MB97"/>
<proteinExistence type="predicted"/>
<dbReference type="GO" id="GO:0005886">
    <property type="term" value="C:plasma membrane"/>
    <property type="evidence" value="ECO:0007669"/>
    <property type="project" value="TreeGrafter"/>
</dbReference>
<protein>
    <recommendedName>
        <fullName evidence="3">CSC1/OSCA1-like N-terminal transmembrane domain-containing protein</fullName>
    </recommendedName>
</protein>
<dbReference type="PANTHER" id="PTHR13018:SF93">
    <property type="entry name" value="PROTEIN OSCA1"/>
    <property type="match status" value="1"/>
</dbReference>
<dbReference type="GO" id="GO:0005227">
    <property type="term" value="F:calcium-activated cation channel activity"/>
    <property type="evidence" value="ECO:0007669"/>
    <property type="project" value="InterPro"/>
</dbReference>
<comment type="caution">
    <text evidence="4">The sequence shown here is derived from an EMBL/GenBank/DDBJ whole genome shotgun (WGS) entry which is preliminary data.</text>
</comment>
<feature type="transmembrane region" description="Helical" evidence="2">
    <location>
        <begin position="7"/>
        <end position="28"/>
    </location>
</feature>
<feature type="region of interest" description="Disordered" evidence="1">
    <location>
        <begin position="110"/>
        <end position="140"/>
    </location>
</feature>
<evidence type="ECO:0000256" key="2">
    <source>
        <dbReference type="SAM" id="Phobius"/>
    </source>
</evidence>
<evidence type="ECO:0000256" key="1">
    <source>
        <dbReference type="SAM" id="MobiDB-lite"/>
    </source>
</evidence>
<dbReference type="InterPro" id="IPR032880">
    <property type="entry name" value="CSC1/OSCA1-like_N"/>
</dbReference>
<accession>A0A8S9MB97</accession>
<evidence type="ECO:0000313" key="4">
    <source>
        <dbReference type="EMBL" id="KAF2615069.1"/>
    </source>
</evidence>
<dbReference type="EMBL" id="QGKY02000089">
    <property type="protein sequence ID" value="KAF2615069.1"/>
    <property type="molecule type" value="Genomic_DNA"/>
</dbReference>
<dbReference type="Pfam" id="PF13967">
    <property type="entry name" value="RSN1_TM"/>
    <property type="match status" value="1"/>
</dbReference>
<reference evidence="4" key="1">
    <citation type="submission" date="2019-12" db="EMBL/GenBank/DDBJ databases">
        <title>Genome sequencing and annotation of Brassica cretica.</title>
        <authorList>
            <person name="Studholme D.J."/>
            <person name="Sarris P.F."/>
        </authorList>
    </citation>
    <scope>NUCLEOTIDE SEQUENCE</scope>
    <source>
        <strain evidence="4">PFS-102/07</strain>
        <tissue evidence="4">Leaf</tissue>
    </source>
</reference>
<keyword evidence="2" id="KW-0812">Transmembrane</keyword>
<organism evidence="4">
    <name type="scientific">Brassica cretica</name>
    <name type="common">Mustard</name>
    <dbReference type="NCBI Taxonomy" id="69181"/>
    <lineage>
        <taxon>Eukaryota</taxon>
        <taxon>Viridiplantae</taxon>
        <taxon>Streptophyta</taxon>
        <taxon>Embryophyta</taxon>
        <taxon>Tracheophyta</taxon>
        <taxon>Spermatophyta</taxon>
        <taxon>Magnoliopsida</taxon>
        <taxon>eudicotyledons</taxon>
        <taxon>Gunneridae</taxon>
        <taxon>Pentapetalae</taxon>
        <taxon>rosids</taxon>
        <taxon>malvids</taxon>
        <taxon>Brassicales</taxon>
        <taxon>Brassicaceae</taxon>
        <taxon>Brassiceae</taxon>
        <taxon>Brassica</taxon>
    </lineage>
</organism>
<name>A0A8S9MB97_BRACR</name>
<dbReference type="InterPro" id="IPR045122">
    <property type="entry name" value="Csc1-like"/>
</dbReference>
<sequence length="140" mass="15535">MATLKDIGVAAGINIVTAFIFFIIFAVLRLQPFNDRVYFSKWYLKGLRSSPASGGFLNLDLRAYLKFLHWMPEALKMPERELIDHAGGDNDDDDDSVLGKLEGEVIIVPTKRQSRRNTPAPSRISGESSPSLAVINGKEV</sequence>
<keyword evidence="2" id="KW-0472">Membrane</keyword>
<evidence type="ECO:0000259" key="3">
    <source>
        <dbReference type="Pfam" id="PF13967"/>
    </source>
</evidence>